<reference evidence="4 5" key="1">
    <citation type="submission" date="2014-02" db="EMBL/GenBank/DDBJ databases">
        <title>The genome sequence of Colletotrichum nymphaeae SA-01.</title>
        <authorList>
            <person name="Baroncelli R."/>
            <person name="Thon M.R."/>
        </authorList>
    </citation>
    <scope>NUCLEOTIDE SEQUENCE [LARGE SCALE GENOMIC DNA]</scope>
    <source>
        <strain evidence="4 5">SA-01</strain>
    </source>
</reference>
<dbReference type="AlphaFoldDB" id="A0A135SEG7"/>
<evidence type="ECO:0000256" key="1">
    <source>
        <dbReference type="ARBA" id="ARBA00022723"/>
    </source>
</evidence>
<keyword evidence="2 4" id="KW-0456">Lyase</keyword>
<dbReference type="InterPro" id="IPR005000">
    <property type="entry name" value="Aldolase/citrate-lyase_domain"/>
</dbReference>
<dbReference type="GO" id="GO:0005737">
    <property type="term" value="C:cytoplasm"/>
    <property type="evidence" value="ECO:0007669"/>
    <property type="project" value="TreeGrafter"/>
</dbReference>
<name>A0A135SEG7_9PEZI</name>
<dbReference type="Pfam" id="PF03328">
    <property type="entry name" value="HpcH_HpaI"/>
    <property type="match status" value="1"/>
</dbReference>
<evidence type="ECO:0000313" key="5">
    <source>
        <dbReference type="Proteomes" id="UP000070054"/>
    </source>
</evidence>
<dbReference type="EMBL" id="JEMN01001530">
    <property type="protein sequence ID" value="KXH34293.1"/>
    <property type="molecule type" value="Genomic_DNA"/>
</dbReference>
<dbReference type="PANTHER" id="PTHR30502:SF8">
    <property type="entry name" value="SYNTHASE, PUTATIVE-RELATED"/>
    <property type="match status" value="1"/>
</dbReference>
<dbReference type="GO" id="GO:0016832">
    <property type="term" value="F:aldehyde-lyase activity"/>
    <property type="evidence" value="ECO:0007669"/>
    <property type="project" value="TreeGrafter"/>
</dbReference>
<organism evidence="4 5">
    <name type="scientific">Colletotrichum nymphaeae SA-01</name>
    <dbReference type="NCBI Taxonomy" id="1460502"/>
    <lineage>
        <taxon>Eukaryota</taxon>
        <taxon>Fungi</taxon>
        <taxon>Dikarya</taxon>
        <taxon>Ascomycota</taxon>
        <taxon>Pezizomycotina</taxon>
        <taxon>Sordariomycetes</taxon>
        <taxon>Hypocreomycetidae</taxon>
        <taxon>Glomerellales</taxon>
        <taxon>Glomerellaceae</taxon>
        <taxon>Colletotrichum</taxon>
        <taxon>Colletotrichum acutatum species complex</taxon>
    </lineage>
</organism>
<evidence type="ECO:0000259" key="3">
    <source>
        <dbReference type="Pfam" id="PF03328"/>
    </source>
</evidence>
<dbReference type="Gene3D" id="3.20.20.60">
    <property type="entry name" value="Phosphoenolpyruvate-binding domains"/>
    <property type="match status" value="1"/>
</dbReference>
<sequence>MVTSGDEYKSTSSQGMAAYAAPSLFQPHKARQAIRDAHAKKIPPLLCYYAGLSSIPITRYLAPMGFDAVWIDWEHTPCNTETMTTMVHEASFMSQGCTIPFVRLPGHDHAAIGYALDAGASIVIPQVETVEQAKHAIAAAKFGTAQNGTRSLPPFRLVPGLTDTPYDNRDLHKCLNDQAAIMVQIESAQAVKNLGEILTACGSDIDIVWFGTLDARVSMNLEAKMGGIGASEPEWIKVSKLFFDTIDKHDKPYAGFAFGGPPYGSPEVLKKAAERMSLIMVSADVVRLGAMAQDLQQARELIGTTK</sequence>
<accession>A0A135SEG7</accession>
<comment type="caution">
    <text evidence="4">The sequence shown here is derived from an EMBL/GenBank/DDBJ whole genome shotgun (WGS) entry which is preliminary data.</text>
</comment>
<dbReference type="InterPro" id="IPR015813">
    <property type="entry name" value="Pyrv/PenolPyrv_kinase-like_dom"/>
</dbReference>
<evidence type="ECO:0000313" key="4">
    <source>
        <dbReference type="EMBL" id="KXH34293.1"/>
    </source>
</evidence>
<dbReference type="InterPro" id="IPR050251">
    <property type="entry name" value="HpcH-HpaI_aldolase"/>
</dbReference>
<dbReference type="PANTHER" id="PTHR30502">
    <property type="entry name" value="2-KETO-3-DEOXY-L-RHAMNONATE ALDOLASE"/>
    <property type="match status" value="1"/>
</dbReference>
<proteinExistence type="predicted"/>
<dbReference type="OrthoDB" id="2326446at2759"/>
<gene>
    <name evidence="4" type="ORF">CNYM01_01098</name>
</gene>
<dbReference type="GO" id="GO:0046872">
    <property type="term" value="F:metal ion binding"/>
    <property type="evidence" value="ECO:0007669"/>
    <property type="project" value="UniProtKB-KW"/>
</dbReference>
<keyword evidence="1" id="KW-0479">Metal-binding</keyword>
<dbReference type="InterPro" id="IPR040442">
    <property type="entry name" value="Pyrv_kinase-like_dom_sf"/>
</dbReference>
<dbReference type="Proteomes" id="UP000070054">
    <property type="component" value="Unassembled WGS sequence"/>
</dbReference>
<evidence type="ECO:0000256" key="2">
    <source>
        <dbReference type="ARBA" id="ARBA00023239"/>
    </source>
</evidence>
<dbReference type="SUPFAM" id="SSF51621">
    <property type="entry name" value="Phosphoenolpyruvate/pyruvate domain"/>
    <property type="match status" value="1"/>
</dbReference>
<protein>
    <submittedName>
        <fullName evidence="4">HpcH/HpaI aldolase/citrate lyase family protein</fullName>
    </submittedName>
</protein>
<feature type="domain" description="HpcH/HpaI aldolase/citrate lyase" evidence="3">
    <location>
        <begin position="52"/>
        <end position="226"/>
    </location>
</feature>
<keyword evidence="5" id="KW-1185">Reference proteome</keyword>